<dbReference type="PANTHER" id="PTHR45730">
    <property type="entry name" value="ZINC FINGER PROTEIN JAGGED"/>
    <property type="match status" value="1"/>
</dbReference>
<dbReference type="GO" id="GO:0003700">
    <property type="term" value="F:DNA-binding transcription factor activity"/>
    <property type="evidence" value="ECO:0007669"/>
    <property type="project" value="InterPro"/>
</dbReference>
<gene>
    <name evidence="2" type="ORF">Nepgr_029345</name>
</gene>
<reference evidence="2" key="1">
    <citation type="submission" date="2023-05" db="EMBL/GenBank/DDBJ databases">
        <title>Nepenthes gracilis genome sequencing.</title>
        <authorList>
            <person name="Fukushima K."/>
        </authorList>
    </citation>
    <scope>NUCLEOTIDE SEQUENCE</scope>
    <source>
        <strain evidence="2">SING2019-196</strain>
    </source>
</reference>
<organism evidence="2 3">
    <name type="scientific">Nepenthes gracilis</name>
    <name type="common">Slender pitcher plant</name>
    <dbReference type="NCBI Taxonomy" id="150966"/>
    <lineage>
        <taxon>Eukaryota</taxon>
        <taxon>Viridiplantae</taxon>
        <taxon>Streptophyta</taxon>
        <taxon>Embryophyta</taxon>
        <taxon>Tracheophyta</taxon>
        <taxon>Spermatophyta</taxon>
        <taxon>Magnoliopsida</taxon>
        <taxon>eudicotyledons</taxon>
        <taxon>Gunneridae</taxon>
        <taxon>Pentapetalae</taxon>
        <taxon>Caryophyllales</taxon>
        <taxon>Nepenthaceae</taxon>
        <taxon>Nepenthes</taxon>
    </lineage>
</organism>
<feature type="region of interest" description="Disordered" evidence="1">
    <location>
        <begin position="96"/>
        <end position="119"/>
    </location>
</feature>
<feature type="compositionally biased region" description="Pro residues" evidence="1">
    <location>
        <begin position="106"/>
        <end position="119"/>
    </location>
</feature>
<name>A0AAD3TDT0_NEPGR</name>
<accession>A0AAD3TDT0</accession>
<proteinExistence type="predicted"/>
<feature type="region of interest" description="Disordered" evidence="1">
    <location>
        <begin position="1"/>
        <end position="27"/>
    </location>
</feature>
<evidence type="ECO:0000313" key="3">
    <source>
        <dbReference type="Proteomes" id="UP001279734"/>
    </source>
</evidence>
<dbReference type="PANTHER" id="PTHR45730:SF32">
    <property type="entry name" value="ZINC FINGER PROTEIN JAGGED"/>
    <property type="match status" value="1"/>
</dbReference>
<sequence>MPKNLWVGAAGGYRKKKSGTKDGKDESGKVYECRFCSLKFCKSQALGERETETLNRARQLVYSNENLDAFGSHSLGAQHMPQAGYHRQGMYPTRLFSGSSSSTMIPPGPPPPPPAPHQPPYLYTSPPRLVSYATAQYPTAHPPNHDYFVGHALPGNSPHFGPTNLSYGGGNAPESNYTCIGAPIGFVSSSGPSVQGSDGGGILGEGYWGARSYVGATTSQRQRLDSSSINRFQDGL</sequence>
<dbReference type="Proteomes" id="UP001279734">
    <property type="component" value="Unassembled WGS sequence"/>
</dbReference>
<comment type="caution">
    <text evidence="2">The sequence shown here is derived from an EMBL/GenBank/DDBJ whole genome shotgun (WGS) entry which is preliminary data.</text>
</comment>
<evidence type="ECO:0000256" key="1">
    <source>
        <dbReference type="SAM" id="MobiDB-lite"/>
    </source>
</evidence>
<keyword evidence="3" id="KW-1185">Reference proteome</keyword>
<protein>
    <submittedName>
        <fullName evidence="2">Uncharacterized protein</fullName>
    </submittedName>
</protein>
<dbReference type="InterPro" id="IPR045320">
    <property type="entry name" value="JAGGED/SL1-like"/>
</dbReference>
<dbReference type="AlphaFoldDB" id="A0AAD3TDT0"/>
<evidence type="ECO:0000313" key="2">
    <source>
        <dbReference type="EMBL" id="GMH27502.1"/>
    </source>
</evidence>
<dbReference type="EMBL" id="BSYO01000033">
    <property type="protein sequence ID" value="GMH27502.1"/>
    <property type="molecule type" value="Genomic_DNA"/>
</dbReference>